<organism evidence="4">
    <name type="scientific">Lotharella globosa</name>
    <dbReference type="NCBI Taxonomy" id="91324"/>
    <lineage>
        <taxon>Eukaryota</taxon>
        <taxon>Sar</taxon>
        <taxon>Rhizaria</taxon>
        <taxon>Cercozoa</taxon>
        <taxon>Chlorarachniophyceae</taxon>
        <taxon>Lotharella</taxon>
    </lineage>
</organism>
<dbReference type="SUPFAM" id="SSF52540">
    <property type="entry name" value="P-loop containing nucleoside triphosphate hydrolases"/>
    <property type="match status" value="2"/>
</dbReference>
<dbReference type="AlphaFoldDB" id="A0A7S4DZ94"/>
<gene>
    <name evidence="4" type="ORF">LGLO00237_LOCUS31370</name>
</gene>
<dbReference type="CDD" id="cd18793">
    <property type="entry name" value="SF2_C_SNF"/>
    <property type="match status" value="1"/>
</dbReference>
<dbReference type="InterPro" id="IPR049730">
    <property type="entry name" value="SNF2/RAD54-like_C"/>
</dbReference>
<dbReference type="GO" id="GO:0016787">
    <property type="term" value="F:hydrolase activity"/>
    <property type="evidence" value="ECO:0007669"/>
    <property type="project" value="UniProtKB-KW"/>
</dbReference>
<evidence type="ECO:0008006" key="5">
    <source>
        <dbReference type="Google" id="ProtNLM"/>
    </source>
</evidence>
<protein>
    <recommendedName>
        <fullName evidence="5">Helicase</fullName>
    </recommendedName>
</protein>
<dbReference type="Gene3D" id="3.40.50.10810">
    <property type="entry name" value="Tandem AAA-ATPase domain"/>
    <property type="match status" value="1"/>
</dbReference>
<dbReference type="EMBL" id="HBIV01044713">
    <property type="protein sequence ID" value="CAE0679585.1"/>
    <property type="molecule type" value="Transcribed_RNA"/>
</dbReference>
<evidence type="ECO:0000313" key="4">
    <source>
        <dbReference type="EMBL" id="CAE0679585.1"/>
    </source>
</evidence>
<dbReference type="InterPro" id="IPR014001">
    <property type="entry name" value="Helicase_ATP-bd"/>
</dbReference>
<evidence type="ECO:0000259" key="2">
    <source>
        <dbReference type="PROSITE" id="PS51192"/>
    </source>
</evidence>
<dbReference type="InterPro" id="IPR000330">
    <property type="entry name" value="SNF2_N"/>
</dbReference>
<dbReference type="InterPro" id="IPR038718">
    <property type="entry name" value="SNF2-like_sf"/>
</dbReference>
<feature type="domain" description="Helicase ATP-binding" evidence="2">
    <location>
        <begin position="2"/>
        <end position="171"/>
    </location>
</feature>
<dbReference type="SMART" id="SM00490">
    <property type="entry name" value="HELICc"/>
    <property type="match status" value="1"/>
</dbReference>
<dbReference type="GO" id="GO:0005524">
    <property type="term" value="F:ATP binding"/>
    <property type="evidence" value="ECO:0007669"/>
    <property type="project" value="InterPro"/>
</dbReference>
<sequence length="584" mass="67349">MLYMYENNTNMILGDEMGLGKTLQTIAFLAALRERGIEGPHLVIVPLSVISSWMQEFRRWCPSMRVVRLHSADKAERERLRKSIVEDLGKYDVILTTYDSVKVPEMKRSLSGRVLWRVVVLDEGHRVKNHEAQISQVVRKIHSELILLLTGTPLQNNLRELWSMLYYLHPETFVDITPFETAFELNTSELTIDREMLKKAHYMLRPFMLRRLKKEVEKILPPRVETKVMCPLSEMQQFWYKRLLLKNKNILLRAGENAGKGSSDGEDTSQDWRKLQSLMMQLRKCCNHPFLFPGAEDSIRGSSWGSGCDESIITTSGKIENLDRLLVKLKDKGHRVVIFSQFTRFLDIIDDYLRMRGYAFARLDGSTNRVQRMVHIQEFNKPNSPYFAFIMSTRAGGLGVNLQTADTVILMDSDWNPQVDMQAMARCHRIGQKKIVHVYRFISAGTMEERVVQRAQKKLFLDTMVNRGSTAQAQKMDKMGTKEVLETLAFGIDQVFDKSEEEDREKHYLTDEDIAELIDRVDPAEMKTAPIKRTSSLKKNQRSNAANFKETAPLTSLRIFQGMDYSADKNATLGDIATEWQKNC</sequence>
<dbReference type="Pfam" id="PF00176">
    <property type="entry name" value="SNF2-rel_dom"/>
    <property type="match status" value="1"/>
</dbReference>
<dbReference type="InterPro" id="IPR001650">
    <property type="entry name" value="Helicase_C-like"/>
</dbReference>
<name>A0A7S4DZ94_9EUKA</name>
<keyword evidence="1" id="KW-0378">Hydrolase</keyword>
<evidence type="ECO:0000259" key="3">
    <source>
        <dbReference type="PROSITE" id="PS51194"/>
    </source>
</evidence>
<dbReference type="Gene3D" id="3.40.50.300">
    <property type="entry name" value="P-loop containing nucleotide triphosphate hydrolases"/>
    <property type="match status" value="1"/>
</dbReference>
<proteinExistence type="predicted"/>
<dbReference type="PROSITE" id="PS51194">
    <property type="entry name" value="HELICASE_CTER"/>
    <property type="match status" value="1"/>
</dbReference>
<accession>A0A7S4DZ94</accession>
<dbReference type="InterPro" id="IPR027417">
    <property type="entry name" value="P-loop_NTPase"/>
</dbReference>
<dbReference type="PROSITE" id="PS51192">
    <property type="entry name" value="HELICASE_ATP_BIND_1"/>
    <property type="match status" value="1"/>
</dbReference>
<dbReference type="PANTHER" id="PTHR10799">
    <property type="entry name" value="SNF2/RAD54 HELICASE FAMILY"/>
    <property type="match status" value="1"/>
</dbReference>
<feature type="domain" description="Helicase C-terminal" evidence="3">
    <location>
        <begin position="321"/>
        <end position="479"/>
    </location>
</feature>
<reference evidence="4" key="1">
    <citation type="submission" date="2021-01" db="EMBL/GenBank/DDBJ databases">
        <authorList>
            <person name="Corre E."/>
            <person name="Pelletier E."/>
            <person name="Niang G."/>
            <person name="Scheremetjew M."/>
            <person name="Finn R."/>
            <person name="Kale V."/>
            <person name="Holt S."/>
            <person name="Cochrane G."/>
            <person name="Meng A."/>
            <person name="Brown T."/>
            <person name="Cohen L."/>
        </authorList>
    </citation>
    <scope>NUCLEOTIDE SEQUENCE</scope>
    <source>
        <strain evidence="4">CCCM811</strain>
    </source>
</reference>
<dbReference type="Pfam" id="PF00271">
    <property type="entry name" value="Helicase_C"/>
    <property type="match status" value="1"/>
</dbReference>
<dbReference type="SMART" id="SM00487">
    <property type="entry name" value="DEXDc"/>
    <property type="match status" value="1"/>
</dbReference>
<evidence type="ECO:0000256" key="1">
    <source>
        <dbReference type="ARBA" id="ARBA00022801"/>
    </source>
</evidence>